<evidence type="ECO:0000313" key="2">
    <source>
        <dbReference type="Proteomes" id="UP000095192"/>
    </source>
</evidence>
<dbReference type="VEuPathDB" id="ToxoDB:cyc_03452"/>
<gene>
    <name evidence="1" type="ORF">cyc_03452</name>
</gene>
<evidence type="ECO:0000313" key="1">
    <source>
        <dbReference type="EMBL" id="OEH77785.1"/>
    </source>
</evidence>
<dbReference type="GeneID" id="34620140"/>
<dbReference type="AlphaFoldDB" id="A0A1D3D2Y4"/>
<sequence>MSITEEIQEPVFAPAPDVQPFATASPRTLPPRPKPPKTVRGLPMHQRKLYRNLARQTPRVQGLTFDHNQIRWISYWKNEQNKQVQKHFPVSRYGFFGARAMALEERNRIQGWPLDADEAFDAIERLKVDATREEGAIANREDSQQQDTDDEHPTAQELDEVTQAHTAGEDGEDGHERRRPVVGSIIRRRRARQRVIRRKTNAGTQTDRRTTTYAGGQGPPDMTSEPYTPAELREASAIPPPATYAEFLARAYTASASVHSVTSMQSPVMRRHAQAAELFARQHKNGELADVLLALSPVLSAGMVYLEGQAVEAQNSGASRLVSMASSSFEEPEPLVEPNALPDQEPDALRDLLNCVVSRPTDTGVDWDAEASNTASIVDVSRPTRNPNQQQQRPFSSTRMKT</sequence>
<comment type="caution">
    <text evidence="1">The sequence shown here is derived from an EMBL/GenBank/DDBJ whole genome shotgun (WGS) entry which is preliminary data.</text>
</comment>
<protein>
    <submittedName>
        <fullName evidence="1">Uncharacterized protein</fullName>
    </submittedName>
</protein>
<reference evidence="1 2" key="1">
    <citation type="journal article" date="2016" name="BMC Genomics">
        <title>Comparative genomics reveals Cyclospora cayetanensis possesses coccidia-like metabolism and invasion components but unique surface antigens.</title>
        <authorList>
            <person name="Liu S."/>
            <person name="Wang L."/>
            <person name="Zheng H."/>
            <person name="Xu Z."/>
            <person name="Roellig D.M."/>
            <person name="Li N."/>
            <person name="Frace M.A."/>
            <person name="Tang K."/>
            <person name="Arrowood M.J."/>
            <person name="Moss D.M."/>
            <person name="Zhang L."/>
            <person name="Feng Y."/>
            <person name="Xiao L."/>
        </authorList>
    </citation>
    <scope>NUCLEOTIDE SEQUENCE [LARGE SCALE GENOMIC DNA]</scope>
    <source>
        <strain evidence="1 2">CHN_HEN01</strain>
    </source>
</reference>
<proteinExistence type="predicted"/>
<dbReference type="OrthoDB" id="387736at2759"/>
<dbReference type="EMBL" id="JROU02000983">
    <property type="protein sequence ID" value="OEH77785.1"/>
    <property type="molecule type" value="Genomic_DNA"/>
</dbReference>
<dbReference type="VEuPathDB" id="ToxoDB:LOC34620140"/>
<keyword evidence="2" id="KW-1185">Reference proteome</keyword>
<dbReference type="Proteomes" id="UP000095192">
    <property type="component" value="Unassembled WGS sequence"/>
</dbReference>
<dbReference type="Gene3D" id="1.20.5.2050">
    <property type="match status" value="1"/>
</dbReference>
<name>A0A1D3D2Y4_9EIME</name>
<accession>A0A1D3D2Y4</accession>
<organism evidence="1 2">
    <name type="scientific">Cyclospora cayetanensis</name>
    <dbReference type="NCBI Taxonomy" id="88456"/>
    <lineage>
        <taxon>Eukaryota</taxon>
        <taxon>Sar</taxon>
        <taxon>Alveolata</taxon>
        <taxon>Apicomplexa</taxon>
        <taxon>Conoidasida</taxon>
        <taxon>Coccidia</taxon>
        <taxon>Eucoccidiorida</taxon>
        <taxon>Eimeriorina</taxon>
        <taxon>Eimeriidae</taxon>
        <taxon>Cyclospora</taxon>
    </lineage>
</organism>